<gene>
    <name evidence="1" type="ORF">SAMN05444920_120156</name>
</gene>
<proteinExistence type="predicted"/>
<protein>
    <submittedName>
        <fullName evidence="1">Uncharacterized protein</fullName>
    </submittedName>
</protein>
<evidence type="ECO:0000313" key="2">
    <source>
        <dbReference type="Proteomes" id="UP000236732"/>
    </source>
</evidence>
<sequence>MKINGTTFTFSRPTLPDWHTLTILDNGQPKTFATTYGSGAKPHIIRGRTTRAAETVTMSATGPVIAVPEDYAGNKATTILR</sequence>
<organism evidence="1 2">
    <name type="scientific">Nonomuraea solani</name>
    <dbReference type="NCBI Taxonomy" id="1144553"/>
    <lineage>
        <taxon>Bacteria</taxon>
        <taxon>Bacillati</taxon>
        <taxon>Actinomycetota</taxon>
        <taxon>Actinomycetes</taxon>
        <taxon>Streptosporangiales</taxon>
        <taxon>Streptosporangiaceae</taxon>
        <taxon>Nonomuraea</taxon>
    </lineage>
</organism>
<keyword evidence="2" id="KW-1185">Reference proteome</keyword>
<dbReference type="RefSeq" id="WP_200824719.1">
    <property type="nucleotide sequence ID" value="NZ_FNVT01000020.1"/>
</dbReference>
<dbReference type="Proteomes" id="UP000236732">
    <property type="component" value="Unassembled WGS sequence"/>
</dbReference>
<reference evidence="1 2" key="1">
    <citation type="submission" date="2016-10" db="EMBL/GenBank/DDBJ databases">
        <authorList>
            <person name="de Groot N.N."/>
        </authorList>
    </citation>
    <scope>NUCLEOTIDE SEQUENCE [LARGE SCALE GENOMIC DNA]</scope>
    <source>
        <strain evidence="1 2">CGMCC 4.7037</strain>
    </source>
</reference>
<name>A0A1H6EUI6_9ACTN</name>
<accession>A0A1H6EUI6</accession>
<dbReference type="AlphaFoldDB" id="A0A1H6EUI6"/>
<dbReference type="EMBL" id="FNVT01000020">
    <property type="protein sequence ID" value="SEH01452.1"/>
    <property type="molecule type" value="Genomic_DNA"/>
</dbReference>
<evidence type="ECO:0000313" key="1">
    <source>
        <dbReference type="EMBL" id="SEH01452.1"/>
    </source>
</evidence>